<evidence type="ECO:0000313" key="2">
    <source>
        <dbReference type="Proteomes" id="UP000432350"/>
    </source>
</evidence>
<reference evidence="1 2" key="1">
    <citation type="submission" date="2019-10" db="EMBL/GenBank/DDBJ databases">
        <authorList>
            <person name="Karimi E."/>
        </authorList>
    </citation>
    <scope>NUCLEOTIDE SEQUENCE [LARGE SCALE GENOMIC DNA]</scope>
    <source>
        <strain evidence="1">Sphingobacterium sp. 8BC</strain>
    </source>
</reference>
<name>A0A654BXV1_SPHMU</name>
<accession>A0A654BXV1</accession>
<dbReference type="EMBL" id="CABWMV010000024">
    <property type="protein sequence ID" value="VXC85225.1"/>
    <property type="molecule type" value="Genomic_DNA"/>
</dbReference>
<protein>
    <recommendedName>
        <fullName evidence="3">WG repeat-containing protein</fullName>
    </recommendedName>
</protein>
<sequence length="173" mass="20386">MLCITACAQESAIITKNDRVKWIPYQTKNKQFVYVDSAFQKKLSQEFHWAQPFTSTGYALVANEKDQTGIINSEGEFIEHYSDTDLQLLDLKQLTLLMKRQEYEKKLPFWKWDWNILSSYIKKTATYVKLEIRVLESNQILLKKDIPYDENEYNLATYPLNDKHLILMGTCIC</sequence>
<dbReference type="Proteomes" id="UP000432350">
    <property type="component" value="Unassembled WGS sequence"/>
</dbReference>
<evidence type="ECO:0008006" key="3">
    <source>
        <dbReference type="Google" id="ProtNLM"/>
    </source>
</evidence>
<dbReference type="AlphaFoldDB" id="A0A654BXV1"/>
<proteinExistence type="predicted"/>
<organism evidence="1 2">
    <name type="scientific">Sphingobacterium multivorum</name>
    <dbReference type="NCBI Taxonomy" id="28454"/>
    <lineage>
        <taxon>Bacteria</taxon>
        <taxon>Pseudomonadati</taxon>
        <taxon>Bacteroidota</taxon>
        <taxon>Sphingobacteriia</taxon>
        <taxon>Sphingobacteriales</taxon>
        <taxon>Sphingobacteriaceae</taxon>
        <taxon>Sphingobacterium</taxon>
    </lineage>
</organism>
<evidence type="ECO:0000313" key="1">
    <source>
        <dbReference type="EMBL" id="VXC85225.1"/>
    </source>
</evidence>
<gene>
    <name evidence="1" type="ORF">SPHINGO8BC_50450</name>
</gene>